<keyword evidence="2" id="KW-0540">Nuclease</keyword>
<keyword evidence="2" id="KW-0255">Endonuclease</keyword>
<dbReference type="Gene3D" id="3.40.960.10">
    <property type="entry name" value="VSR Endonuclease"/>
    <property type="match status" value="1"/>
</dbReference>
<dbReference type="Proteomes" id="UP000267077">
    <property type="component" value="Unassembled WGS sequence"/>
</dbReference>
<reference evidence="2 3" key="1">
    <citation type="submission" date="2018-12" db="EMBL/GenBank/DDBJ databases">
        <title>Dyella dinghuensis sp. nov. DHOA06 and Dyella choica sp. nov. 4M-K27, isolated from forest soil.</title>
        <authorList>
            <person name="Qiu L.-H."/>
            <person name="Gao Z.-H."/>
        </authorList>
    </citation>
    <scope>NUCLEOTIDE SEQUENCE [LARGE SCALE GENOMIC DNA]</scope>
    <source>
        <strain evidence="2 3">DHOA06</strain>
    </source>
</reference>
<gene>
    <name evidence="2" type="ORF">EKH79_08270</name>
</gene>
<dbReference type="SUPFAM" id="SSF52980">
    <property type="entry name" value="Restriction endonuclease-like"/>
    <property type="match status" value="1"/>
</dbReference>
<feature type="domain" description="DUF559" evidence="1">
    <location>
        <begin position="5"/>
        <end position="109"/>
    </location>
</feature>
<protein>
    <submittedName>
        <fullName evidence="2">Endonuclease domain-containing protein</fullName>
    </submittedName>
</protein>
<dbReference type="GO" id="GO:0004519">
    <property type="term" value="F:endonuclease activity"/>
    <property type="evidence" value="ECO:0007669"/>
    <property type="project" value="UniProtKB-KW"/>
</dbReference>
<dbReference type="Pfam" id="PF04480">
    <property type="entry name" value="DUF559"/>
    <property type="match status" value="1"/>
</dbReference>
<keyword evidence="3" id="KW-1185">Reference proteome</keyword>
<evidence type="ECO:0000313" key="2">
    <source>
        <dbReference type="EMBL" id="RUL64047.1"/>
    </source>
</evidence>
<dbReference type="InterPro" id="IPR047216">
    <property type="entry name" value="Endonuclease_DUF559_bact"/>
</dbReference>
<dbReference type="EMBL" id="RYZR01000005">
    <property type="protein sequence ID" value="RUL64047.1"/>
    <property type="molecule type" value="Genomic_DNA"/>
</dbReference>
<dbReference type="InterPro" id="IPR007569">
    <property type="entry name" value="DUF559"/>
</dbReference>
<dbReference type="InterPro" id="IPR011335">
    <property type="entry name" value="Restrct_endonuc-II-like"/>
</dbReference>
<dbReference type="AlphaFoldDB" id="A0A3S0PYJ2"/>
<dbReference type="PANTHER" id="PTHR38590">
    <property type="entry name" value="BLL0828 PROTEIN"/>
    <property type="match status" value="1"/>
</dbReference>
<organism evidence="2 3">
    <name type="scientific">Dyella dinghuensis</name>
    <dbReference type="NCBI Taxonomy" id="1920169"/>
    <lineage>
        <taxon>Bacteria</taxon>
        <taxon>Pseudomonadati</taxon>
        <taxon>Pseudomonadota</taxon>
        <taxon>Gammaproteobacteria</taxon>
        <taxon>Lysobacterales</taxon>
        <taxon>Rhodanobacteraceae</taxon>
        <taxon>Dyella</taxon>
    </lineage>
</organism>
<comment type="caution">
    <text evidence="2">The sequence shown here is derived from an EMBL/GenBank/DDBJ whole genome shotgun (WGS) entry which is preliminary data.</text>
</comment>
<dbReference type="OrthoDB" id="9798754at2"/>
<dbReference type="RefSeq" id="WP_126673326.1">
    <property type="nucleotide sequence ID" value="NZ_RYZR01000005.1"/>
</dbReference>
<evidence type="ECO:0000313" key="3">
    <source>
        <dbReference type="Proteomes" id="UP000267077"/>
    </source>
</evidence>
<name>A0A3S0PYJ2_9GAMM</name>
<dbReference type="CDD" id="cd01038">
    <property type="entry name" value="Endonuclease_DUF559"/>
    <property type="match status" value="1"/>
</dbReference>
<sequence length="112" mass="13192">MHEKWKRARALRSAATDAENHLWRYLRRENLAGFKFRRQYPIAGYIADFVCIPLRLVIELDGGQHLNASKYDATRTRDIEACGFRVIRFWNDDVLLRTESVLEEILRKLGEA</sequence>
<evidence type="ECO:0000259" key="1">
    <source>
        <dbReference type="Pfam" id="PF04480"/>
    </source>
</evidence>
<keyword evidence="2" id="KW-0378">Hydrolase</keyword>
<accession>A0A3S0PYJ2</accession>
<dbReference type="PANTHER" id="PTHR38590:SF1">
    <property type="entry name" value="BLL0828 PROTEIN"/>
    <property type="match status" value="1"/>
</dbReference>
<proteinExistence type="predicted"/>